<proteinExistence type="inferred from homology"/>
<dbReference type="InterPro" id="IPR016185">
    <property type="entry name" value="PreATP-grasp_dom_sf"/>
</dbReference>
<dbReference type="SUPFAM" id="SSF56059">
    <property type="entry name" value="Glutathione synthetase ATP-binding domain-like"/>
    <property type="match status" value="1"/>
</dbReference>
<dbReference type="PROSITE" id="PS00184">
    <property type="entry name" value="GARS"/>
    <property type="match status" value="1"/>
</dbReference>
<protein>
    <recommendedName>
        <fullName evidence="4 14">Phosphoribosylamine--glycine ligase</fullName>
        <ecNumber evidence="4 14">6.3.4.13</ecNumber>
    </recommendedName>
    <alternativeName>
        <fullName evidence="14">GARS</fullName>
    </alternativeName>
    <alternativeName>
        <fullName evidence="12 14">Glycinamide ribonucleotide synthetase</fullName>
    </alternativeName>
    <alternativeName>
        <fullName evidence="13 14">Phosphoribosylglycinamide synthetase</fullName>
    </alternativeName>
</protein>
<evidence type="ECO:0000256" key="15">
    <source>
        <dbReference type="PROSITE-ProRule" id="PRU00409"/>
    </source>
</evidence>
<evidence type="ECO:0000256" key="3">
    <source>
        <dbReference type="ARBA" id="ARBA00005174"/>
    </source>
</evidence>
<dbReference type="SUPFAM" id="SSF51246">
    <property type="entry name" value="Rudiment single hybrid motif"/>
    <property type="match status" value="1"/>
</dbReference>
<dbReference type="RefSeq" id="WP_047263832.1">
    <property type="nucleotide sequence ID" value="NZ_CP004021.1"/>
</dbReference>
<dbReference type="PATRIC" id="fig|1277257.4.peg.100"/>
<evidence type="ECO:0000256" key="14">
    <source>
        <dbReference type="HAMAP-Rule" id="MF_00138"/>
    </source>
</evidence>
<comment type="catalytic activity">
    <reaction evidence="14">
        <text>5-phospho-beta-D-ribosylamine + glycine + ATP = N(1)-(5-phospho-beta-D-ribosyl)glycinamide + ADP + phosphate + H(+)</text>
        <dbReference type="Rhea" id="RHEA:17453"/>
        <dbReference type="ChEBI" id="CHEBI:15378"/>
        <dbReference type="ChEBI" id="CHEBI:30616"/>
        <dbReference type="ChEBI" id="CHEBI:43474"/>
        <dbReference type="ChEBI" id="CHEBI:57305"/>
        <dbReference type="ChEBI" id="CHEBI:58681"/>
        <dbReference type="ChEBI" id="CHEBI:143788"/>
        <dbReference type="ChEBI" id="CHEBI:456216"/>
        <dbReference type="EC" id="6.3.4.13"/>
    </reaction>
</comment>
<dbReference type="InterPro" id="IPR037123">
    <property type="entry name" value="PRibGlycinamide_synth_C_sf"/>
</dbReference>
<dbReference type="InterPro" id="IPR020561">
    <property type="entry name" value="PRibGlycinamid_synth_ATP-grasp"/>
</dbReference>
<evidence type="ECO:0000256" key="8">
    <source>
        <dbReference type="ARBA" id="ARBA00022755"/>
    </source>
</evidence>
<dbReference type="SMART" id="SM01210">
    <property type="entry name" value="GARS_C"/>
    <property type="match status" value="1"/>
</dbReference>
<organism evidence="17 18">
    <name type="scientific">Candidatus Liberibacter africanus PTSAPSY</name>
    <dbReference type="NCBI Taxonomy" id="1277257"/>
    <lineage>
        <taxon>Bacteria</taxon>
        <taxon>Pseudomonadati</taxon>
        <taxon>Pseudomonadota</taxon>
        <taxon>Alphaproteobacteria</taxon>
        <taxon>Hyphomicrobiales</taxon>
        <taxon>Rhizobiaceae</taxon>
        <taxon>Liberibacter</taxon>
    </lineage>
</organism>
<reference evidence="17 18" key="1">
    <citation type="journal article" date="2015" name="Genome Announc.">
        <title>Complete Genome Sequence of 'Candidatus Liberibacter africanus,' a Bacterium Associated with Citrus Huanglongbing.</title>
        <authorList>
            <person name="Lin H."/>
            <person name="Pietersen G."/>
            <person name="Han C."/>
            <person name="Read D.A."/>
            <person name="Lou B."/>
            <person name="Gupta G."/>
            <person name="Civerolo E.L."/>
        </authorList>
    </citation>
    <scope>NUCLEOTIDE SEQUENCE [LARGE SCALE GENOMIC DNA]</scope>
    <source>
        <strain evidence="17 18">PTSAPSY</strain>
    </source>
</reference>
<dbReference type="FunFam" id="3.30.470.20:FF:000018">
    <property type="entry name" value="Trifunctional purine biosynthetic protein adenosine-3"/>
    <property type="match status" value="1"/>
</dbReference>
<dbReference type="GO" id="GO:0005524">
    <property type="term" value="F:ATP binding"/>
    <property type="evidence" value="ECO:0007669"/>
    <property type="project" value="UniProtKB-UniRule"/>
</dbReference>
<evidence type="ECO:0000256" key="9">
    <source>
        <dbReference type="ARBA" id="ARBA00022840"/>
    </source>
</evidence>
<comment type="pathway">
    <text evidence="3 14">Purine metabolism; IMP biosynthesis via de novo pathway; N(1)-(5-phospho-D-ribosyl)glycinamide from 5-phospho-alpha-D-ribose 1-diphosphate: step 2/2.</text>
</comment>
<evidence type="ECO:0000256" key="12">
    <source>
        <dbReference type="ARBA" id="ARBA00042242"/>
    </source>
</evidence>
<evidence type="ECO:0000256" key="1">
    <source>
        <dbReference type="ARBA" id="ARBA00001936"/>
    </source>
</evidence>
<dbReference type="InterPro" id="IPR000115">
    <property type="entry name" value="PRibGlycinamide_synth"/>
</dbReference>
<keyword evidence="18" id="KW-1185">Reference proteome</keyword>
<evidence type="ECO:0000256" key="7">
    <source>
        <dbReference type="ARBA" id="ARBA00022741"/>
    </source>
</evidence>
<dbReference type="EMBL" id="CP004021">
    <property type="protein sequence ID" value="AKK19739.1"/>
    <property type="molecule type" value="Genomic_DNA"/>
</dbReference>
<dbReference type="GO" id="GO:0009113">
    <property type="term" value="P:purine nucleobase biosynthetic process"/>
    <property type="evidence" value="ECO:0007669"/>
    <property type="project" value="InterPro"/>
</dbReference>
<dbReference type="InterPro" id="IPR020560">
    <property type="entry name" value="PRibGlycinamide_synth_C-dom"/>
</dbReference>
<name>A0A0G3I1K6_LIBAF</name>
<sequence length="416" mass="45895">MKVLLIGSGGREHALAWKISQSSLLSELWSIPGNPGIAQHAQCVTIDIQDHSAIVCFCQEKKIDLVVVGPELPLVNGICDTLNAAGFKVFGPSQKASQLESSKYFTKKFCTKYSIPTAAYHHFSDPIIAKQYIQKQSMPIVVKADGLCAGKGVTIATTIDEAITAVDQCFQKRNSTVVIEEYLDGFEVSFFAICDGKTAIPFTTARDHKRIYDGDIGPNTGGMGACSPALGISNEIYCTIIQNIIQPTIEGMQKEGTPFQGVLFAGMMITKKGPYLIEYNVRFGDPECQAMMMRLKSDILEIFNACIHGNLHNTHIDWKTEYALTVVVATKGYPESFPKDTIIRKIPQNTENTQLFHACTAIKDNCLIANGGRVLGPTALGKTIPEARERAYNMLDDIDWEHSFWRKDIGLQKKET</sequence>
<keyword evidence="5 14" id="KW-0436">Ligase</keyword>
<accession>A0A0G3I1K6</accession>
<keyword evidence="10" id="KW-0464">Manganese</keyword>
<dbReference type="EC" id="6.3.4.13" evidence="4 14"/>
<dbReference type="Pfam" id="PF02843">
    <property type="entry name" value="GARS_C"/>
    <property type="match status" value="1"/>
</dbReference>
<evidence type="ECO:0000313" key="18">
    <source>
        <dbReference type="Proteomes" id="UP000035503"/>
    </source>
</evidence>
<keyword evidence="6" id="KW-0479">Metal-binding</keyword>
<comment type="cofactor">
    <cofactor evidence="1">
        <name>Mn(2+)</name>
        <dbReference type="ChEBI" id="CHEBI:29035"/>
    </cofactor>
</comment>
<dbReference type="Gene3D" id="3.30.1490.20">
    <property type="entry name" value="ATP-grasp fold, A domain"/>
    <property type="match status" value="1"/>
</dbReference>
<feature type="domain" description="ATP-grasp" evidence="16">
    <location>
        <begin position="107"/>
        <end position="308"/>
    </location>
</feature>
<keyword evidence="7 15" id="KW-0547">Nucleotide-binding</keyword>
<dbReference type="GO" id="GO:0006189">
    <property type="term" value="P:'de novo' IMP biosynthetic process"/>
    <property type="evidence" value="ECO:0007669"/>
    <property type="project" value="UniProtKB-UniRule"/>
</dbReference>
<dbReference type="InterPro" id="IPR011761">
    <property type="entry name" value="ATP-grasp"/>
</dbReference>
<evidence type="ECO:0000256" key="13">
    <source>
        <dbReference type="ARBA" id="ARBA00042864"/>
    </source>
</evidence>
<keyword evidence="9 15" id="KW-0067">ATP-binding</keyword>
<dbReference type="GO" id="GO:0046872">
    <property type="term" value="F:metal ion binding"/>
    <property type="evidence" value="ECO:0007669"/>
    <property type="project" value="UniProtKB-KW"/>
</dbReference>
<dbReference type="Gene3D" id="3.90.600.10">
    <property type="entry name" value="Phosphoribosylglycinamide synthetase, C-terminal domain"/>
    <property type="match status" value="1"/>
</dbReference>
<dbReference type="Pfam" id="PF01071">
    <property type="entry name" value="GARS_A"/>
    <property type="match status" value="1"/>
</dbReference>
<dbReference type="KEGG" id="lau:G293_00445"/>
<dbReference type="PANTHER" id="PTHR43472">
    <property type="entry name" value="PHOSPHORIBOSYLAMINE--GLYCINE LIGASE"/>
    <property type="match status" value="1"/>
</dbReference>
<dbReference type="Pfam" id="PF02844">
    <property type="entry name" value="GARS_N"/>
    <property type="match status" value="1"/>
</dbReference>
<evidence type="ECO:0000256" key="6">
    <source>
        <dbReference type="ARBA" id="ARBA00022723"/>
    </source>
</evidence>
<evidence type="ECO:0000259" key="16">
    <source>
        <dbReference type="PROSITE" id="PS50975"/>
    </source>
</evidence>
<dbReference type="Gene3D" id="3.40.50.20">
    <property type="match status" value="1"/>
</dbReference>
<dbReference type="PROSITE" id="PS50975">
    <property type="entry name" value="ATP_GRASP"/>
    <property type="match status" value="1"/>
</dbReference>
<dbReference type="OrthoDB" id="9807240at2"/>
<evidence type="ECO:0000256" key="11">
    <source>
        <dbReference type="ARBA" id="ARBA00038345"/>
    </source>
</evidence>
<dbReference type="InterPro" id="IPR020562">
    <property type="entry name" value="PRibGlycinamide_synth_N"/>
</dbReference>
<evidence type="ECO:0000256" key="5">
    <source>
        <dbReference type="ARBA" id="ARBA00022598"/>
    </source>
</evidence>
<dbReference type="AlphaFoldDB" id="A0A0G3I1K6"/>
<evidence type="ECO:0000256" key="4">
    <source>
        <dbReference type="ARBA" id="ARBA00013255"/>
    </source>
</evidence>
<keyword evidence="8 14" id="KW-0658">Purine biosynthesis</keyword>
<dbReference type="InterPro" id="IPR013815">
    <property type="entry name" value="ATP_grasp_subdomain_1"/>
</dbReference>
<dbReference type="SMART" id="SM01209">
    <property type="entry name" value="GARS_A"/>
    <property type="match status" value="1"/>
</dbReference>
<dbReference type="FunFam" id="3.40.50.20:FF:000006">
    <property type="entry name" value="Phosphoribosylamine--glycine ligase, chloroplastic"/>
    <property type="match status" value="1"/>
</dbReference>
<dbReference type="UniPathway" id="UPA00074">
    <property type="reaction ID" value="UER00125"/>
</dbReference>
<dbReference type="InterPro" id="IPR011054">
    <property type="entry name" value="Rudment_hybrid_motif"/>
</dbReference>
<comment type="similarity">
    <text evidence="11 14">Belongs to the GARS family.</text>
</comment>
<evidence type="ECO:0000256" key="10">
    <source>
        <dbReference type="ARBA" id="ARBA00023211"/>
    </source>
</evidence>
<dbReference type="PANTHER" id="PTHR43472:SF1">
    <property type="entry name" value="PHOSPHORIBOSYLAMINE--GLYCINE LIGASE, CHLOROPLASTIC"/>
    <property type="match status" value="1"/>
</dbReference>
<dbReference type="Proteomes" id="UP000035503">
    <property type="component" value="Chromosome"/>
</dbReference>
<dbReference type="InterPro" id="IPR020559">
    <property type="entry name" value="PRibGlycinamide_synth_CS"/>
</dbReference>
<comment type="cofactor">
    <cofactor evidence="2">
        <name>Mg(2+)</name>
        <dbReference type="ChEBI" id="CHEBI:18420"/>
    </cofactor>
</comment>
<evidence type="ECO:0000313" key="17">
    <source>
        <dbReference type="EMBL" id="AKK19739.1"/>
    </source>
</evidence>
<dbReference type="HAMAP" id="MF_00138">
    <property type="entry name" value="GARS"/>
    <property type="match status" value="1"/>
</dbReference>
<dbReference type="NCBIfam" id="TIGR00877">
    <property type="entry name" value="purD"/>
    <property type="match status" value="1"/>
</dbReference>
<dbReference type="SUPFAM" id="SSF52440">
    <property type="entry name" value="PreATP-grasp domain"/>
    <property type="match status" value="1"/>
</dbReference>
<dbReference type="Gene3D" id="3.30.470.20">
    <property type="entry name" value="ATP-grasp fold, B domain"/>
    <property type="match status" value="1"/>
</dbReference>
<dbReference type="GO" id="GO:0004637">
    <property type="term" value="F:phosphoribosylamine-glycine ligase activity"/>
    <property type="evidence" value="ECO:0007669"/>
    <property type="project" value="UniProtKB-UniRule"/>
</dbReference>
<dbReference type="STRING" id="1277257.G293_00445"/>
<gene>
    <name evidence="14" type="primary">purD</name>
    <name evidence="17" type="ORF">G293_00445</name>
</gene>
<evidence type="ECO:0000256" key="2">
    <source>
        <dbReference type="ARBA" id="ARBA00001946"/>
    </source>
</evidence>